<proteinExistence type="predicted"/>
<reference evidence="1" key="1">
    <citation type="journal article" date="2013" name="Genome Biol.">
        <title>Reference genomes and transcriptomes of Nicotiana sylvestris and Nicotiana tomentosiformis.</title>
        <authorList>
            <person name="Sierro N."/>
            <person name="Battey J.N."/>
            <person name="Ouadi S."/>
            <person name="Bovet L."/>
            <person name="Goepfert S."/>
            <person name="Bakaher N."/>
            <person name="Peitsch M.C."/>
            <person name="Ivanov N.V."/>
        </authorList>
    </citation>
    <scope>NUCLEOTIDE SEQUENCE [LARGE SCALE GENOMIC DNA]</scope>
</reference>
<dbReference type="eggNOG" id="KOG0017">
    <property type="taxonomic scope" value="Eukaryota"/>
</dbReference>
<sequence>MPALPFPQKMKREIDKCFGRFLEMLKQLYMNIPFTEILTQIPVYDEFLKEILSSKRKLDETTVVKLNAHSRTILQNKIPQKCGDPGIFTIPCSLVSVKFDKALCNSDVSTNLMAMSVFRKLEGRSILDIYEGQLMLRVGNEKVVFQMKRIMKYPSDEAFANSCFKLDVAGKLAKNTSLTSLWGIL</sequence>
<dbReference type="Proteomes" id="UP000189701">
    <property type="component" value="Unplaced"/>
</dbReference>
<accession>A0A1U7YCW4</accession>
<dbReference type="RefSeq" id="XP_009797084.1">
    <property type="nucleotide sequence ID" value="XM_009798782.1"/>
</dbReference>
<gene>
    <name evidence="2" type="primary">LOC104243573</name>
</gene>
<protein>
    <submittedName>
        <fullName evidence="2">Uncharacterized protein LOC104243573</fullName>
    </submittedName>
</protein>
<dbReference type="PANTHER" id="PTHR33067">
    <property type="entry name" value="RNA-DIRECTED DNA POLYMERASE-RELATED"/>
    <property type="match status" value="1"/>
</dbReference>
<reference evidence="2" key="2">
    <citation type="submission" date="2025-08" db="UniProtKB">
        <authorList>
            <consortium name="RefSeq"/>
        </authorList>
    </citation>
    <scope>IDENTIFICATION</scope>
    <source>
        <tissue evidence="2">Leaf</tissue>
    </source>
</reference>
<keyword evidence="1" id="KW-1185">Reference proteome</keyword>
<evidence type="ECO:0000313" key="2">
    <source>
        <dbReference type="RefSeq" id="XP_009797084.1"/>
    </source>
</evidence>
<evidence type="ECO:0000313" key="1">
    <source>
        <dbReference type="Proteomes" id="UP000189701"/>
    </source>
</evidence>
<name>A0A1U7YCW4_NICSY</name>
<dbReference type="AlphaFoldDB" id="A0A1U7YCW4"/>
<dbReference type="PANTHER" id="PTHR33067:SF31">
    <property type="entry name" value="RNA-DIRECTED DNA POLYMERASE"/>
    <property type="match status" value="1"/>
</dbReference>
<organism evidence="1 2">
    <name type="scientific">Nicotiana sylvestris</name>
    <name type="common">Wood tobacco</name>
    <name type="synonym">South American tobacco</name>
    <dbReference type="NCBI Taxonomy" id="4096"/>
    <lineage>
        <taxon>Eukaryota</taxon>
        <taxon>Viridiplantae</taxon>
        <taxon>Streptophyta</taxon>
        <taxon>Embryophyta</taxon>
        <taxon>Tracheophyta</taxon>
        <taxon>Spermatophyta</taxon>
        <taxon>Magnoliopsida</taxon>
        <taxon>eudicotyledons</taxon>
        <taxon>Gunneridae</taxon>
        <taxon>Pentapetalae</taxon>
        <taxon>asterids</taxon>
        <taxon>lamiids</taxon>
        <taxon>Solanales</taxon>
        <taxon>Solanaceae</taxon>
        <taxon>Nicotianoideae</taxon>
        <taxon>Nicotianeae</taxon>
        <taxon>Nicotiana</taxon>
    </lineage>
</organism>